<proteinExistence type="predicted"/>
<accession>A0A0W7WX50</accession>
<gene>
    <name evidence="1" type="ORF">AT728_27340</name>
</gene>
<evidence type="ECO:0000313" key="1">
    <source>
        <dbReference type="EMBL" id="KUF15163.1"/>
    </source>
</evidence>
<dbReference type="STRING" id="1765722.AT728_27340"/>
<dbReference type="InterPro" id="IPR016181">
    <property type="entry name" value="Acyl_CoA_acyltransferase"/>
</dbReference>
<dbReference type="RefSeq" id="WP_058850725.1">
    <property type="nucleotide sequence ID" value="NZ_LOCL01000048.1"/>
</dbReference>
<organism evidence="1 2">
    <name type="scientific">Streptomyces silvensis</name>
    <dbReference type="NCBI Taxonomy" id="1765722"/>
    <lineage>
        <taxon>Bacteria</taxon>
        <taxon>Bacillati</taxon>
        <taxon>Actinomycetota</taxon>
        <taxon>Actinomycetes</taxon>
        <taxon>Kitasatosporales</taxon>
        <taxon>Streptomycetaceae</taxon>
        <taxon>Streptomyces</taxon>
    </lineage>
</organism>
<dbReference type="EMBL" id="LOCL01000048">
    <property type="protein sequence ID" value="KUF15163.1"/>
    <property type="molecule type" value="Genomic_DNA"/>
</dbReference>
<name>A0A0W7WX50_9ACTN</name>
<reference evidence="1 2" key="1">
    <citation type="submission" date="2015-12" db="EMBL/GenBank/DDBJ databases">
        <title>Draft genome sequence of Streptomyces silvensis ATCC 53525, a producer of novel hormone antagonists.</title>
        <authorList>
            <person name="Johnston C.W."/>
            <person name="Li Y."/>
            <person name="Magarvey N.A."/>
        </authorList>
    </citation>
    <scope>NUCLEOTIDE SEQUENCE [LARGE SCALE GENOMIC DNA]</scope>
    <source>
        <strain evidence="1 2">ATCC 53525</strain>
    </source>
</reference>
<protein>
    <recommendedName>
        <fullName evidence="3">GNAT family N-acetyltransferase</fullName>
    </recommendedName>
</protein>
<keyword evidence="2" id="KW-1185">Reference proteome</keyword>
<sequence length="201" mass="21919">MNLAASGHPTALSLKRAASPAERRQAMDFVRREYLRVYNTEPGEPGTLWYAADGPDVVATVGVDLGTADVPPELHRMYGCDAVEVAPGYAPDRAAQITRWVSTAPFAATAVMHAAADWCLERGRPHLLFEAKPDIVRHLEGLGPHLRPVTDATLRFDQVPLPDFDYYMSDPPPRLYHLHASTLVGHLRPVLEQLAGGAGHG</sequence>
<dbReference type="Proteomes" id="UP000054804">
    <property type="component" value="Unassembled WGS sequence"/>
</dbReference>
<dbReference type="AlphaFoldDB" id="A0A0W7WX50"/>
<evidence type="ECO:0000313" key="2">
    <source>
        <dbReference type="Proteomes" id="UP000054804"/>
    </source>
</evidence>
<evidence type="ECO:0008006" key="3">
    <source>
        <dbReference type="Google" id="ProtNLM"/>
    </source>
</evidence>
<dbReference type="SUPFAM" id="SSF55729">
    <property type="entry name" value="Acyl-CoA N-acyltransferases (Nat)"/>
    <property type="match status" value="1"/>
</dbReference>
<comment type="caution">
    <text evidence="1">The sequence shown here is derived from an EMBL/GenBank/DDBJ whole genome shotgun (WGS) entry which is preliminary data.</text>
</comment>